<dbReference type="GO" id="GO:0016491">
    <property type="term" value="F:oxidoreductase activity"/>
    <property type="evidence" value="ECO:0007669"/>
    <property type="project" value="UniProtKB-KW"/>
</dbReference>
<dbReference type="EMBL" id="MTJS01000008">
    <property type="protein sequence ID" value="PFG87296.1"/>
    <property type="molecule type" value="Genomic_DNA"/>
</dbReference>
<evidence type="ECO:0000256" key="3">
    <source>
        <dbReference type="ARBA" id="ARBA00023002"/>
    </source>
</evidence>
<dbReference type="PANTHER" id="PTHR43408:SF2">
    <property type="entry name" value="FMN REDUCTASE (NADPH)"/>
    <property type="match status" value="1"/>
</dbReference>
<organism evidence="5 6">
    <name type="scientific">Lactococcus lactis</name>
    <dbReference type="NCBI Taxonomy" id="1358"/>
    <lineage>
        <taxon>Bacteria</taxon>
        <taxon>Bacillati</taxon>
        <taxon>Bacillota</taxon>
        <taxon>Bacilli</taxon>
        <taxon>Lactobacillales</taxon>
        <taxon>Streptococcaceae</taxon>
        <taxon>Lactococcus</taxon>
    </lineage>
</organism>
<evidence type="ECO:0000313" key="5">
    <source>
        <dbReference type="EMBL" id="PFG87296.1"/>
    </source>
</evidence>
<sequence length="172" mass="19538">MLSELQNQLEKQISESDSIQLIDLKGKKIPFSDGRNWLDNTGDTLKILKEVMEADVLIFGVPTYQASIPAPLKNIFDLLPEGAFYHKLVGFVVTEGSPKHYLVMEHQLKPILNFMKANIIPNYVFAHDSDFSGSILSSDDVSMRLSRYAEDIKLKGEYYQKQLEDQEGSYGF</sequence>
<evidence type="ECO:0000259" key="4">
    <source>
        <dbReference type="Pfam" id="PF03358"/>
    </source>
</evidence>
<dbReference type="PANTHER" id="PTHR43408">
    <property type="entry name" value="FMN REDUCTASE (NADPH)"/>
    <property type="match status" value="1"/>
</dbReference>
<dbReference type="Gene3D" id="3.40.50.360">
    <property type="match status" value="1"/>
</dbReference>
<dbReference type="Pfam" id="PF03358">
    <property type="entry name" value="FMN_red"/>
    <property type="match status" value="1"/>
</dbReference>
<keyword evidence="2" id="KW-0288">FMN</keyword>
<dbReference type="InterPro" id="IPR051814">
    <property type="entry name" value="NAD(P)H-dep_FMN_reductase"/>
</dbReference>
<protein>
    <submittedName>
        <fullName evidence="5">NAD(P)H-dependent oxidoreductase</fullName>
    </submittedName>
</protein>
<dbReference type="InterPro" id="IPR005025">
    <property type="entry name" value="FMN_Rdtase-like_dom"/>
</dbReference>
<dbReference type="InterPro" id="IPR029039">
    <property type="entry name" value="Flavoprotein-like_sf"/>
</dbReference>
<evidence type="ECO:0000256" key="1">
    <source>
        <dbReference type="ARBA" id="ARBA00022630"/>
    </source>
</evidence>
<keyword evidence="1" id="KW-0285">Flavoprotein</keyword>
<proteinExistence type="predicted"/>
<dbReference type="AlphaFoldDB" id="A0AAP8JD00"/>
<dbReference type="SUPFAM" id="SSF52218">
    <property type="entry name" value="Flavoproteins"/>
    <property type="match status" value="1"/>
</dbReference>
<gene>
    <name evidence="5" type="ORF">BW154_12595</name>
</gene>
<evidence type="ECO:0000256" key="2">
    <source>
        <dbReference type="ARBA" id="ARBA00022643"/>
    </source>
</evidence>
<evidence type="ECO:0000313" key="6">
    <source>
        <dbReference type="Proteomes" id="UP000225275"/>
    </source>
</evidence>
<feature type="domain" description="NADPH-dependent FMN reductase-like" evidence="4">
    <location>
        <begin position="5"/>
        <end position="127"/>
    </location>
</feature>
<reference evidence="5" key="1">
    <citation type="submission" date="2017-01" db="EMBL/GenBank/DDBJ databases">
        <authorList>
            <person name="Lo R."/>
        </authorList>
    </citation>
    <scope>NUCLEOTIDE SEQUENCE</scope>
    <source>
        <strain evidence="5">537</strain>
    </source>
</reference>
<accession>A0AAP8JD00</accession>
<dbReference type="Proteomes" id="UP000225275">
    <property type="component" value="Unassembled WGS sequence"/>
</dbReference>
<reference evidence="5" key="2">
    <citation type="journal article" date="2018" name="Food Control">
        <title>Characterization of Lactococcus lactis isolates from herbs, fruits and vegetables for use as biopreservatives against Listeria monocytogenes in cheese.</title>
        <authorList>
            <person name="Ho V."/>
            <person name="Lo R."/>
            <person name="Bansal N."/>
            <person name="Turner M.S."/>
        </authorList>
    </citation>
    <scope>NUCLEOTIDE SEQUENCE</scope>
    <source>
        <strain evidence="5">537</strain>
    </source>
</reference>
<comment type="caution">
    <text evidence="5">The sequence shown here is derived from an EMBL/GenBank/DDBJ whole genome shotgun (WGS) entry which is preliminary data.</text>
</comment>
<keyword evidence="3" id="KW-0560">Oxidoreductase</keyword>
<name>A0AAP8JD00_9LACT</name>